<keyword evidence="2 6" id="KW-0732">Signal</keyword>
<evidence type="ECO:0000313" key="10">
    <source>
        <dbReference type="Proteomes" id="UP000630135"/>
    </source>
</evidence>
<evidence type="ECO:0000256" key="1">
    <source>
        <dbReference type="ARBA" id="ARBA00005791"/>
    </source>
</evidence>
<dbReference type="InterPro" id="IPR012336">
    <property type="entry name" value="Thioredoxin-like_fold"/>
</dbReference>
<dbReference type="PANTHER" id="PTHR13887">
    <property type="entry name" value="GLUTATHIONE S-TRANSFERASE KAPPA"/>
    <property type="match status" value="1"/>
</dbReference>
<evidence type="ECO:0000256" key="6">
    <source>
        <dbReference type="SAM" id="SignalP"/>
    </source>
</evidence>
<reference evidence="8" key="2">
    <citation type="journal article" date="2014" name="Int. J. Syst. Evol. Microbiol.">
        <title>Complete genome sequence of Corynebacterium casei LMG S-19264T (=DSM 44701T), isolated from a smear-ripened cheese.</title>
        <authorList>
            <consortium name="US DOE Joint Genome Institute (JGI-PGF)"/>
            <person name="Walter F."/>
            <person name="Albersmeier A."/>
            <person name="Kalinowski J."/>
            <person name="Ruckert C."/>
        </authorList>
    </citation>
    <scope>NUCLEOTIDE SEQUENCE</scope>
    <source>
        <strain evidence="8">CGMCC 1.8885</strain>
    </source>
</reference>
<keyword evidence="4" id="KW-1015">Disulfide bond</keyword>
<keyword evidence="10" id="KW-1185">Reference proteome</keyword>
<reference evidence="8" key="4">
    <citation type="submission" date="2023-08" db="EMBL/GenBank/DDBJ databases">
        <authorList>
            <person name="Sun Q."/>
            <person name="Zhou Y."/>
        </authorList>
    </citation>
    <scope>NUCLEOTIDE SEQUENCE</scope>
    <source>
        <strain evidence="9">CGMCC 1.8884</strain>
        <strain evidence="8">CGMCC 1.8885</strain>
    </source>
</reference>
<dbReference type="Proteomes" id="UP000652720">
    <property type="component" value="Unassembled WGS sequence"/>
</dbReference>
<keyword evidence="3" id="KW-0560">Oxidoreductase</keyword>
<dbReference type="GeneID" id="59163820"/>
<dbReference type="InterPro" id="IPR036249">
    <property type="entry name" value="Thioredoxin-like_sf"/>
</dbReference>
<proteinExistence type="inferred from homology"/>
<evidence type="ECO:0000259" key="7">
    <source>
        <dbReference type="Pfam" id="PF13462"/>
    </source>
</evidence>
<evidence type="ECO:0000256" key="5">
    <source>
        <dbReference type="ARBA" id="ARBA00023284"/>
    </source>
</evidence>
<keyword evidence="5" id="KW-0676">Redox-active center</keyword>
<dbReference type="RefSeq" id="WP_017871058.1">
    <property type="nucleotide sequence ID" value="NZ_BMLZ01000025.1"/>
</dbReference>
<feature type="chain" id="PRO_5043663248" description="Thioredoxin-like fold domain-containing protein" evidence="6">
    <location>
        <begin position="34"/>
        <end position="350"/>
    </location>
</feature>
<dbReference type="EMBL" id="BMLZ01000025">
    <property type="protein sequence ID" value="GGP30375.1"/>
    <property type="molecule type" value="Genomic_DNA"/>
</dbReference>
<dbReference type="Proteomes" id="UP000630135">
    <property type="component" value="Unassembled WGS sequence"/>
</dbReference>
<dbReference type="AlphaFoldDB" id="A0AAV4K600"/>
<accession>A0AAV4K600</accession>
<dbReference type="GO" id="GO:0016491">
    <property type="term" value="F:oxidoreductase activity"/>
    <property type="evidence" value="ECO:0007669"/>
    <property type="project" value="UniProtKB-KW"/>
</dbReference>
<evidence type="ECO:0000256" key="2">
    <source>
        <dbReference type="ARBA" id="ARBA00022729"/>
    </source>
</evidence>
<sequence>MPFFASARFPRVCRPAASLLALLVLSGPLPAQAQLWETPQTTARQPLLRGAKAEQGGKVLRLGSTALTLDVVAGRVVGVLIEGRDTAGVTRALAGVWGSTAEGAASLQQAFSRPAFQDRARLGSVQTADETGTDLLALRLTGRGAEQRWRVYAAVNVLPESVFPATRNVTGQRGAPHVLHVLSDFQCPACRQLWAEQLAAWRAQPGKYRLHYHHFPLDYHANAFAAAEASECAAKQGTFWKYADRLFKGFDEWGQAGAPQAAKLFGSYAGTLGLDRAAFERCLSTRQTKAEVRRQMQGAEKTYLRGTPTVYLNGVKLTSFSAGELERIQAVTHARPSAARVIEERLKTFR</sequence>
<dbReference type="Gene3D" id="3.40.30.10">
    <property type="entry name" value="Glutaredoxin"/>
    <property type="match status" value="1"/>
</dbReference>
<reference evidence="10" key="3">
    <citation type="journal article" date="2019" name="Int. J. Syst. Evol. Microbiol.">
        <title>The Global Catalogue of Microorganisms (GCM) 10K type strain sequencing project: providing services to taxonomists for standard genome sequencing and annotation.</title>
        <authorList>
            <consortium name="The Broad Institute Genomics Platform"/>
            <consortium name="The Broad Institute Genome Sequencing Center for Infectious Disease"/>
            <person name="Wu L."/>
            <person name="Ma J."/>
        </authorList>
    </citation>
    <scope>NUCLEOTIDE SEQUENCE [LARGE SCALE GENOMIC DNA]</scope>
    <source>
        <strain evidence="10">CGMCC 1.8884</strain>
    </source>
</reference>
<evidence type="ECO:0000313" key="8">
    <source>
        <dbReference type="EMBL" id="GGI88538.1"/>
    </source>
</evidence>
<organism evidence="8 11">
    <name type="scientific">Deinococcus wulumuqiensis</name>
    <dbReference type="NCBI Taxonomy" id="980427"/>
    <lineage>
        <taxon>Bacteria</taxon>
        <taxon>Thermotogati</taxon>
        <taxon>Deinococcota</taxon>
        <taxon>Deinococci</taxon>
        <taxon>Deinococcales</taxon>
        <taxon>Deinococcaceae</taxon>
        <taxon>Deinococcus</taxon>
    </lineage>
</organism>
<evidence type="ECO:0000313" key="9">
    <source>
        <dbReference type="EMBL" id="GGP30375.1"/>
    </source>
</evidence>
<dbReference type="PANTHER" id="PTHR13887:SF14">
    <property type="entry name" value="DISULFIDE BOND FORMATION PROTEIN D"/>
    <property type="match status" value="1"/>
</dbReference>
<feature type="domain" description="Thioredoxin-like fold" evidence="7">
    <location>
        <begin position="168"/>
        <end position="322"/>
    </location>
</feature>
<evidence type="ECO:0000256" key="3">
    <source>
        <dbReference type="ARBA" id="ARBA00023002"/>
    </source>
</evidence>
<dbReference type="Pfam" id="PF13462">
    <property type="entry name" value="Thioredoxin_4"/>
    <property type="match status" value="1"/>
</dbReference>
<name>A0AAV4K600_9DEIO</name>
<gene>
    <name evidence="9" type="ORF">GCM10008021_20260</name>
    <name evidence="8" type="ORF">GCM10010914_23680</name>
</gene>
<dbReference type="EMBL" id="BMMA01000025">
    <property type="protein sequence ID" value="GGI88538.1"/>
    <property type="molecule type" value="Genomic_DNA"/>
</dbReference>
<feature type="signal peptide" evidence="6">
    <location>
        <begin position="1"/>
        <end position="33"/>
    </location>
</feature>
<dbReference type="CDD" id="cd02972">
    <property type="entry name" value="DsbA_family"/>
    <property type="match status" value="1"/>
</dbReference>
<evidence type="ECO:0000313" key="11">
    <source>
        <dbReference type="Proteomes" id="UP000652720"/>
    </source>
</evidence>
<evidence type="ECO:0000256" key="4">
    <source>
        <dbReference type="ARBA" id="ARBA00023157"/>
    </source>
</evidence>
<dbReference type="SUPFAM" id="SSF52833">
    <property type="entry name" value="Thioredoxin-like"/>
    <property type="match status" value="1"/>
</dbReference>
<comment type="caution">
    <text evidence="8">The sequence shown here is derived from an EMBL/GenBank/DDBJ whole genome shotgun (WGS) entry which is preliminary data.</text>
</comment>
<protein>
    <recommendedName>
        <fullName evidence="7">Thioredoxin-like fold domain-containing protein</fullName>
    </recommendedName>
</protein>
<reference evidence="9" key="1">
    <citation type="journal article" date="2014" name="Int. J. Syst. Evol. Microbiol.">
        <title>Complete genome of a new Firmicutes species belonging to the dominant human colonic microbiota ('Ruminococcus bicirculans') reveals two chromosomes and a selective capacity to utilize plant glucans.</title>
        <authorList>
            <consortium name="NISC Comparative Sequencing Program"/>
            <person name="Wegmann U."/>
            <person name="Louis P."/>
            <person name="Goesmann A."/>
            <person name="Henrissat B."/>
            <person name="Duncan S.H."/>
            <person name="Flint H.J."/>
        </authorList>
    </citation>
    <scope>NUCLEOTIDE SEQUENCE</scope>
    <source>
        <strain evidence="9">CGMCC 1.8884</strain>
    </source>
</reference>
<comment type="similarity">
    <text evidence="1">Belongs to the thioredoxin family. DsbA subfamily.</text>
</comment>